<gene>
    <name evidence="1" type="ORF">GCM10023195_38490</name>
</gene>
<dbReference type="RefSeq" id="WP_345355639.1">
    <property type="nucleotide sequence ID" value="NZ_BAABHJ010000008.1"/>
</dbReference>
<accession>A0ABP8TJ49</accession>
<dbReference type="InterPro" id="IPR010310">
    <property type="entry name" value="T7SS_ESAT-6-like"/>
</dbReference>
<protein>
    <recommendedName>
        <fullName evidence="3">ESAT-6-like protein</fullName>
    </recommendedName>
</protein>
<comment type="caution">
    <text evidence="1">The sequence shown here is derived from an EMBL/GenBank/DDBJ whole genome shotgun (WGS) entry which is preliminary data.</text>
</comment>
<evidence type="ECO:0000313" key="2">
    <source>
        <dbReference type="Proteomes" id="UP001500212"/>
    </source>
</evidence>
<dbReference type="Gene3D" id="1.10.287.1060">
    <property type="entry name" value="ESAT-6-like"/>
    <property type="match status" value="1"/>
</dbReference>
<dbReference type="EMBL" id="BAABHJ010000008">
    <property type="protein sequence ID" value="GAA4609521.1"/>
    <property type="molecule type" value="Genomic_DNA"/>
</dbReference>
<dbReference type="SUPFAM" id="SSF140453">
    <property type="entry name" value="EsxAB dimer-like"/>
    <property type="match status" value="1"/>
</dbReference>
<evidence type="ECO:0008006" key="3">
    <source>
        <dbReference type="Google" id="ProtNLM"/>
    </source>
</evidence>
<organism evidence="1 2">
    <name type="scientific">Actinoallomurus liliacearum</name>
    <dbReference type="NCBI Taxonomy" id="1080073"/>
    <lineage>
        <taxon>Bacteria</taxon>
        <taxon>Bacillati</taxon>
        <taxon>Actinomycetota</taxon>
        <taxon>Actinomycetes</taxon>
        <taxon>Streptosporangiales</taxon>
        <taxon>Thermomonosporaceae</taxon>
        <taxon>Actinoallomurus</taxon>
    </lineage>
</organism>
<sequence>MSDITTSAQLGVLSSSAENFAIVAGAIRKELDELQTHLQSKLTEWEGDAQQAYWKYKAQWDAAAADMQAVVQRLGLAIGTAHDNYVQAEKYGVNLFD</sequence>
<proteinExistence type="predicted"/>
<reference evidence="2" key="1">
    <citation type="journal article" date="2019" name="Int. J. Syst. Evol. Microbiol.">
        <title>The Global Catalogue of Microorganisms (GCM) 10K type strain sequencing project: providing services to taxonomists for standard genome sequencing and annotation.</title>
        <authorList>
            <consortium name="The Broad Institute Genomics Platform"/>
            <consortium name="The Broad Institute Genome Sequencing Center for Infectious Disease"/>
            <person name="Wu L."/>
            <person name="Ma J."/>
        </authorList>
    </citation>
    <scope>NUCLEOTIDE SEQUENCE [LARGE SCALE GENOMIC DNA]</scope>
    <source>
        <strain evidence="2">JCM 17938</strain>
    </source>
</reference>
<dbReference type="Pfam" id="PF06013">
    <property type="entry name" value="WXG100"/>
    <property type="match status" value="1"/>
</dbReference>
<keyword evidence="2" id="KW-1185">Reference proteome</keyword>
<dbReference type="Proteomes" id="UP001500212">
    <property type="component" value="Unassembled WGS sequence"/>
</dbReference>
<dbReference type="InterPro" id="IPR036689">
    <property type="entry name" value="ESAT-6-like_sf"/>
</dbReference>
<evidence type="ECO:0000313" key="1">
    <source>
        <dbReference type="EMBL" id="GAA4609521.1"/>
    </source>
</evidence>
<name>A0ABP8TJ49_9ACTN</name>